<dbReference type="PANTHER" id="PTHR31642:SF115">
    <property type="entry name" value="PROTEIN ECERIFERUM 26-LIKE"/>
    <property type="match status" value="1"/>
</dbReference>
<keyword evidence="2" id="KW-0808">Transferase</keyword>
<dbReference type="EMBL" id="LT934118">
    <property type="protein sequence ID" value="VAI00655.1"/>
    <property type="molecule type" value="Genomic_DNA"/>
</dbReference>
<evidence type="ECO:0000313" key="4">
    <source>
        <dbReference type="EMBL" id="VAI00655.1"/>
    </source>
</evidence>
<keyword evidence="3" id="KW-0012">Acyltransferase</keyword>
<evidence type="ECO:0000256" key="2">
    <source>
        <dbReference type="ARBA" id="ARBA00022679"/>
    </source>
</evidence>
<dbReference type="Gramene" id="TRITD4Bv1G002140.3">
    <property type="protein sequence ID" value="TRITD4Bv1G002140.3"/>
    <property type="gene ID" value="TRITD4Bv1G002140"/>
</dbReference>
<dbReference type="GO" id="GO:0016747">
    <property type="term" value="F:acyltransferase activity, transferring groups other than amino-acyl groups"/>
    <property type="evidence" value="ECO:0007669"/>
    <property type="project" value="TreeGrafter"/>
</dbReference>
<evidence type="ECO:0000256" key="3">
    <source>
        <dbReference type="ARBA" id="ARBA00023315"/>
    </source>
</evidence>
<sequence>MGSEAASAAVHGHRVSTVVPSSVTEVGSYELADADLAFRLHYLRGVYYYSAGVTAMVLKEPMFAWLDAYYPLAGRVRRHADEADDASRRPYVKCNDCGIRIVEAQCDRALDDLLRDDAVDRVKQLCYHHVLGPELSFSPLLFVQVTNFKCGAMALGFSWAHLMGDVASATTCFNRWAQILGGKKPVAVTMSPINEPRERNRAPAAVAPRSVKPVGPIQDHWLVPASVDMTCYSFHVTETMLERLRQQEPAAPGGVFELMSALLWQTVAKIRATDEVKTVTVVKTDMSAWSGYSLANEQNVGYVEAGSAPANTDVSELAALLAKDLVDETATVVGFPGDVVIYGANLTFVDMEQVDLYGLEIMGQRPAHVEYGMDGVGQGGAVLVQSDASGRGRVIMVVLPNDDVQALRAELRNTLFLFFLP</sequence>
<evidence type="ECO:0000313" key="5">
    <source>
        <dbReference type="Proteomes" id="UP000324705"/>
    </source>
</evidence>
<dbReference type="Gene3D" id="3.30.559.10">
    <property type="entry name" value="Chloramphenicol acetyltransferase-like domain"/>
    <property type="match status" value="1"/>
</dbReference>
<proteinExistence type="inferred from homology"/>
<evidence type="ECO:0000256" key="1">
    <source>
        <dbReference type="ARBA" id="ARBA00009861"/>
    </source>
</evidence>
<protein>
    <submittedName>
        <fullName evidence="4">Uncharacterized protein</fullName>
    </submittedName>
</protein>
<dbReference type="InterPro" id="IPR050317">
    <property type="entry name" value="Plant_Fungal_Acyltransferase"/>
</dbReference>
<dbReference type="PANTHER" id="PTHR31642">
    <property type="entry name" value="TRICHOTHECENE 3-O-ACETYLTRANSFERASE"/>
    <property type="match status" value="1"/>
</dbReference>
<dbReference type="Proteomes" id="UP000324705">
    <property type="component" value="Chromosome 4B"/>
</dbReference>
<dbReference type="AlphaFoldDB" id="A0A9R0W6M2"/>
<accession>A0A9R0W6M2</accession>
<organism evidence="4 5">
    <name type="scientific">Triticum turgidum subsp. durum</name>
    <name type="common">Durum wheat</name>
    <name type="synonym">Triticum durum</name>
    <dbReference type="NCBI Taxonomy" id="4567"/>
    <lineage>
        <taxon>Eukaryota</taxon>
        <taxon>Viridiplantae</taxon>
        <taxon>Streptophyta</taxon>
        <taxon>Embryophyta</taxon>
        <taxon>Tracheophyta</taxon>
        <taxon>Spermatophyta</taxon>
        <taxon>Magnoliopsida</taxon>
        <taxon>Liliopsida</taxon>
        <taxon>Poales</taxon>
        <taxon>Poaceae</taxon>
        <taxon>BOP clade</taxon>
        <taxon>Pooideae</taxon>
        <taxon>Triticodae</taxon>
        <taxon>Triticeae</taxon>
        <taxon>Triticinae</taxon>
        <taxon>Triticum</taxon>
    </lineage>
</organism>
<gene>
    <name evidence="4" type="ORF">TRITD_4Bv1G002140</name>
</gene>
<dbReference type="Pfam" id="PF02458">
    <property type="entry name" value="Transferase"/>
    <property type="match status" value="1"/>
</dbReference>
<comment type="similarity">
    <text evidence="1">Belongs to the plant acyltransferase family.</text>
</comment>
<keyword evidence="5" id="KW-1185">Reference proteome</keyword>
<reference evidence="4 5" key="1">
    <citation type="submission" date="2017-09" db="EMBL/GenBank/DDBJ databases">
        <authorList>
            <consortium name="International Durum Wheat Genome Sequencing Consortium (IDWGSC)"/>
            <person name="Milanesi L."/>
        </authorList>
    </citation>
    <scope>NUCLEOTIDE SEQUENCE [LARGE SCALE GENOMIC DNA]</scope>
    <source>
        <strain evidence="5">cv. Svevo</strain>
    </source>
</reference>
<name>A0A9R0W6M2_TRITD</name>
<dbReference type="InterPro" id="IPR023213">
    <property type="entry name" value="CAT-like_dom_sf"/>
</dbReference>
<dbReference type="OMA" id="SWAHIMG"/>